<organism evidence="3 4">
    <name type="scientific">Archangium lansingense</name>
    <dbReference type="NCBI Taxonomy" id="2995310"/>
    <lineage>
        <taxon>Bacteria</taxon>
        <taxon>Pseudomonadati</taxon>
        <taxon>Myxococcota</taxon>
        <taxon>Myxococcia</taxon>
        <taxon>Myxococcales</taxon>
        <taxon>Cystobacterineae</taxon>
        <taxon>Archangiaceae</taxon>
        <taxon>Archangium</taxon>
    </lineage>
</organism>
<dbReference type="NCBIfam" id="NF041895">
    <property type="entry name" value="choice_anch_V"/>
    <property type="match status" value="1"/>
</dbReference>
<name>A0ABT3ZYD8_9BACT</name>
<dbReference type="InterPro" id="IPR017756">
    <property type="entry name" value="TM_Gly-Cys-Arg_CS"/>
</dbReference>
<keyword evidence="2" id="KW-0732">Signal</keyword>
<accession>A0ABT3ZYD8</accession>
<dbReference type="NCBIfam" id="NF041894">
    <property type="entry name" value="MXAN_6652_fam"/>
    <property type="match status" value="1"/>
</dbReference>
<protein>
    <recommendedName>
        <fullName evidence="5">Myxococcales GC_trans_RRR domain-containing protein</fullName>
    </recommendedName>
</protein>
<reference evidence="3 4" key="1">
    <citation type="submission" date="2022-11" db="EMBL/GenBank/DDBJ databases">
        <title>Minimal conservation of predation-associated metabolite biosynthetic gene clusters underscores biosynthetic potential of Myxococcota including descriptions for ten novel species: Archangium lansinium sp. nov., Myxococcus landrumus sp. nov., Nannocystis bai.</title>
        <authorList>
            <person name="Ahearne A."/>
            <person name="Stevens C."/>
            <person name="Phillips K."/>
        </authorList>
    </citation>
    <scope>NUCLEOTIDE SEQUENCE [LARGE SCALE GENOMIC DNA]</scope>
    <source>
        <strain evidence="3 4">MIWBW</strain>
    </source>
</reference>
<proteinExistence type="predicted"/>
<comment type="caution">
    <text evidence="3">The sequence shown here is derived from an EMBL/GenBank/DDBJ whole genome shotgun (WGS) entry which is preliminary data.</text>
</comment>
<evidence type="ECO:0000256" key="1">
    <source>
        <dbReference type="SAM" id="MobiDB-lite"/>
    </source>
</evidence>
<dbReference type="Proteomes" id="UP001207654">
    <property type="component" value="Unassembled WGS sequence"/>
</dbReference>
<dbReference type="RefSeq" id="WP_267533361.1">
    <property type="nucleotide sequence ID" value="NZ_JAPNKA010000001.1"/>
</dbReference>
<feature type="chain" id="PRO_5045917297" description="Myxococcales GC_trans_RRR domain-containing protein" evidence="2">
    <location>
        <begin position="23"/>
        <end position="222"/>
    </location>
</feature>
<feature type="region of interest" description="Disordered" evidence="1">
    <location>
        <begin position="161"/>
        <end position="202"/>
    </location>
</feature>
<evidence type="ECO:0000313" key="3">
    <source>
        <dbReference type="EMBL" id="MCY1074393.1"/>
    </source>
</evidence>
<sequence length="222" mass="22436">MRFVFHSAGMAVVCLLSTPALATSTGISGQSGKDGLTCNTCHKGGTSPEVEFTGPSALVPGATGQYSFIIRGGPAKKGGVDIAVSHSDALLQPGVGTKTLGVELSHSEPRDFEGNELRFDFSLVAPARDVTLTLFGAGNSADGDQRGSGDRAATSKWQVVVGNGTPDAGTPDAGTPDAGTPDAGTGDEPEDPPRGGCSTAGNSSVWALALAGAVWLPRRRRG</sequence>
<evidence type="ECO:0008006" key="5">
    <source>
        <dbReference type="Google" id="ProtNLM"/>
    </source>
</evidence>
<dbReference type="EMBL" id="JAPNKA010000001">
    <property type="protein sequence ID" value="MCY1074393.1"/>
    <property type="molecule type" value="Genomic_DNA"/>
</dbReference>
<evidence type="ECO:0000256" key="2">
    <source>
        <dbReference type="SAM" id="SignalP"/>
    </source>
</evidence>
<feature type="signal peptide" evidence="2">
    <location>
        <begin position="1"/>
        <end position="22"/>
    </location>
</feature>
<evidence type="ECO:0000313" key="4">
    <source>
        <dbReference type="Proteomes" id="UP001207654"/>
    </source>
</evidence>
<gene>
    <name evidence="3" type="ORF">OV287_07830</name>
</gene>
<keyword evidence="4" id="KW-1185">Reference proteome</keyword>
<dbReference type="NCBIfam" id="TIGR03382">
    <property type="entry name" value="GC_trans_RRR"/>
    <property type="match status" value="1"/>
</dbReference>